<feature type="region of interest" description="Disordered" evidence="11">
    <location>
        <begin position="226"/>
        <end position="277"/>
    </location>
</feature>
<dbReference type="GO" id="GO:0016887">
    <property type="term" value="F:ATP hydrolysis activity"/>
    <property type="evidence" value="ECO:0007669"/>
    <property type="project" value="InterPro"/>
</dbReference>
<dbReference type="Gene3D" id="3.40.1110.10">
    <property type="entry name" value="Calcium-transporting ATPase, cytoplasmic domain N"/>
    <property type="match status" value="1"/>
</dbReference>
<keyword evidence="9 12" id="KW-1133">Transmembrane helix</keyword>
<dbReference type="Gene3D" id="2.70.150.10">
    <property type="entry name" value="Calcium-transporting ATPase, cytoplasmic transduction domain A"/>
    <property type="match status" value="1"/>
</dbReference>
<feature type="compositionally biased region" description="Basic residues" evidence="11">
    <location>
        <begin position="1070"/>
        <end position="1085"/>
    </location>
</feature>
<feature type="transmembrane region" description="Helical" evidence="12">
    <location>
        <begin position="1475"/>
        <end position="1495"/>
    </location>
</feature>
<keyword evidence="8" id="KW-1278">Translocase</keyword>
<evidence type="ECO:0000256" key="12">
    <source>
        <dbReference type="SAM" id="Phobius"/>
    </source>
</evidence>
<keyword evidence="7" id="KW-0460">Magnesium</keyword>
<dbReference type="Gene3D" id="1.20.1110.10">
    <property type="entry name" value="Calcium-transporting ATPase, transmembrane domain"/>
    <property type="match status" value="1"/>
</dbReference>
<dbReference type="Proteomes" id="UP000078550">
    <property type="component" value="Unassembled WGS sequence"/>
</dbReference>
<dbReference type="EMBL" id="FLRE01000127">
    <property type="protein sequence ID" value="SBT37068.1"/>
    <property type="molecule type" value="Genomic_DNA"/>
</dbReference>
<dbReference type="InterPro" id="IPR023298">
    <property type="entry name" value="ATPase_P-typ_TM_dom_sf"/>
</dbReference>
<keyword evidence="6" id="KW-0067">ATP-binding</keyword>
<dbReference type="PROSITE" id="PS00154">
    <property type="entry name" value="ATPASE_E1_E2"/>
    <property type="match status" value="1"/>
</dbReference>
<keyword evidence="10 12" id="KW-0472">Membrane</keyword>
<dbReference type="GO" id="GO:0016020">
    <property type="term" value="C:membrane"/>
    <property type="evidence" value="ECO:0007669"/>
    <property type="project" value="UniProtKB-SubCell"/>
</dbReference>
<feature type="region of interest" description="Disordered" evidence="11">
    <location>
        <begin position="477"/>
        <end position="544"/>
    </location>
</feature>
<dbReference type="Gene3D" id="3.40.50.1000">
    <property type="entry name" value="HAD superfamily/HAD-like"/>
    <property type="match status" value="2"/>
</dbReference>
<dbReference type="EMBL" id="FLRD01000098">
    <property type="protein sequence ID" value="SBT36608.1"/>
    <property type="molecule type" value="Genomic_DNA"/>
</dbReference>
<evidence type="ECO:0000256" key="4">
    <source>
        <dbReference type="ARBA" id="ARBA00022723"/>
    </source>
</evidence>
<feature type="transmembrane region" description="Helical" evidence="12">
    <location>
        <begin position="17"/>
        <end position="36"/>
    </location>
</feature>
<evidence type="ECO:0000256" key="6">
    <source>
        <dbReference type="ARBA" id="ARBA00022840"/>
    </source>
</evidence>
<feature type="transmembrane region" description="Helical" evidence="12">
    <location>
        <begin position="1424"/>
        <end position="1449"/>
    </location>
</feature>
<gene>
    <name evidence="13" type="ORF">POVWA1_033390</name>
    <name evidence="14" type="ORF">POVWA2_033010</name>
</gene>
<dbReference type="InterPro" id="IPR018303">
    <property type="entry name" value="ATPase_P-typ_P_site"/>
</dbReference>
<dbReference type="InterPro" id="IPR006544">
    <property type="entry name" value="P-type_TPase_V"/>
</dbReference>
<keyword evidence="4" id="KW-0479">Metal-binding</keyword>
<comment type="subcellular location">
    <subcellularLocation>
        <location evidence="1">Membrane</location>
        <topology evidence="1">Multi-pass membrane protein</topology>
    </subcellularLocation>
</comment>
<dbReference type="InterPro" id="IPR008250">
    <property type="entry name" value="ATPase_P-typ_transduc_dom_A_sf"/>
</dbReference>
<evidence type="ECO:0000256" key="11">
    <source>
        <dbReference type="SAM" id="MobiDB-lite"/>
    </source>
</evidence>
<keyword evidence="16" id="KW-1185">Reference proteome</keyword>
<dbReference type="InterPro" id="IPR023299">
    <property type="entry name" value="ATPase_P-typ_cyto_dom_N"/>
</dbReference>
<dbReference type="SUPFAM" id="SSF81665">
    <property type="entry name" value="Calcium ATPase, transmembrane domain M"/>
    <property type="match status" value="1"/>
</dbReference>
<dbReference type="GO" id="GO:0019829">
    <property type="term" value="F:ATPase-coupled monoatomic cation transmembrane transporter activity"/>
    <property type="evidence" value="ECO:0007669"/>
    <property type="project" value="TreeGrafter"/>
</dbReference>
<feature type="compositionally biased region" description="Polar residues" evidence="11">
    <location>
        <begin position="1016"/>
        <end position="1028"/>
    </location>
</feature>
<feature type="transmembrane region" description="Helical" evidence="12">
    <location>
        <begin position="339"/>
        <end position="360"/>
    </location>
</feature>
<dbReference type="SUPFAM" id="SSF56784">
    <property type="entry name" value="HAD-like"/>
    <property type="match status" value="1"/>
</dbReference>
<reference evidence="14" key="2">
    <citation type="submission" date="2016-05" db="EMBL/GenBank/DDBJ databases">
        <authorList>
            <person name="Lavstsen T."/>
            <person name="Jespersen J.S."/>
        </authorList>
    </citation>
    <scope>NUCLEOTIDE SEQUENCE [LARGE SCALE GENOMIC DNA]</scope>
</reference>
<evidence type="ECO:0000313" key="13">
    <source>
        <dbReference type="EMBL" id="SBT36608.1"/>
    </source>
</evidence>
<accession>A0A1A8YZD2</accession>
<dbReference type="InterPro" id="IPR036412">
    <property type="entry name" value="HAD-like_sf"/>
</dbReference>
<evidence type="ECO:0000313" key="14">
    <source>
        <dbReference type="EMBL" id="SBT37068.1"/>
    </source>
</evidence>
<evidence type="ECO:0000313" key="16">
    <source>
        <dbReference type="Proteomes" id="UP000078555"/>
    </source>
</evidence>
<evidence type="ECO:0000256" key="8">
    <source>
        <dbReference type="ARBA" id="ARBA00022967"/>
    </source>
</evidence>
<dbReference type="SUPFAM" id="SSF81660">
    <property type="entry name" value="Metal cation-transporting ATPase, ATP-binding domain N"/>
    <property type="match status" value="1"/>
</dbReference>
<dbReference type="NCBIfam" id="TIGR01494">
    <property type="entry name" value="ATPase_P-type"/>
    <property type="match status" value="1"/>
</dbReference>
<dbReference type="Proteomes" id="UP000078555">
    <property type="component" value="Unassembled WGS sequence"/>
</dbReference>
<evidence type="ECO:0000256" key="5">
    <source>
        <dbReference type="ARBA" id="ARBA00022741"/>
    </source>
</evidence>
<protein>
    <submittedName>
        <fullName evidence="14">P-type ATPase, putative</fullName>
    </submittedName>
</protein>
<keyword evidence="3 12" id="KW-0812">Transmembrane</keyword>
<dbReference type="PANTHER" id="PTHR45630:SF11">
    <property type="entry name" value="CATION-TRANSPORTING P-TYPE ATPASE N-TERMINAL DOMAIN-CONTAINING PROTEIN"/>
    <property type="match status" value="1"/>
</dbReference>
<evidence type="ECO:0000256" key="3">
    <source>
        <dbReference type="ARBA" id="ARBA00022692"/>
    </source>
</evidence>
<evidence type="ECO:0000256" key="9">
    <source>
        <dbReference type="ARBA" id="ARBA00022989"/>
    </source>
</evidence>
<comment type="similarity">
    <text evidence="2">Belongs to the cation transport ATPase (P-type) (TC 3.A.3) family. Type V subfamily.</text>
</comment>
<evidence type="ECO:0000256" key="10">
    <source>
        <dbReference type="ARBA" id="ARBA00023136"/>
    </source>
</evidence>
<dbReference type="InterPro" id="IPR001757">
    <property type="entry name" value="P_typ_ATPase"/>
</dbReference>
<dbReference type="SUPFAM" id="SSF81653">
    <property type="entry name" value="Calcium ATPase, transduction domain A"/>
    <property type="match status" value="1"/>
</dbReference>
<evidence type="ECO:0000313" key="15">
    <source>
        <dbReference type="Proteomes" id="UP000078550"/>
    </source>
</evidence>
<proteinExistence type="inferred from homology"/>
<dbReference type="PANTHER" id="PTHR45630">
    <property type="entry name" value="CATION-TRANSPORTING ATPASE-RELATED"/>
    <property type="match status" value="1"/>
</dbReference>
<feature type="compositionally biased region" description="Basic and acidic residues" evidence="11">
    <location>
        <begin position="1052"/>
        <end position="1065"/>
    </location>
</feature>
<dbReference type="GO" id="GO:0005524">
    <property type="term" value="F:ATP binding"/>
    <property type="evidence" value="ECO:0007669"/>
    <property type="project" value="UniProtKB-KW"/>
</dbReference>
<keyword evidence="5" id="KW-0547">Nucleotide-binding</keyword>
<feature type="compositionally biased region" description="Polar residues" evidence="11">
    <location>
        <begin position="477"/>
        <end position="500"/>
    </location>
</feature>
<organism evidence="14 15">
    <name type="scientific">Plasmodium ovale wallikeri</name>
    <dbReference type="NCBI Taxonomy" id="864142"/>
    <lineage>
        <taxon>Eukaryota</taxon>
        <taxon>Sar</taxon>
        <taxon>Alveolata</taxon>
        <taxon>Apicomplexa</taxon>
        <taxon>Aconoidasida</taxon>
        <taxon>Haemosporida</taxon>
        <taxon>Plasmodiidae</taxon>
        <taxon>Plasmodium</taxon>
        <taxon>Plasmodium (Plasmodium)</taxon>
    </lineage>
</organism>
<dbReference type="InterPro" id="IPR023214">
    <property type="entry name" value="HAD_sf"/>
</dbReference>
<feature type="transmembrane region" description="Helical" evidence="12">
    <location>
        <begin position="1507"/>
        <end position="1525"/>
    </location>
</feature>
<dbReference type="GO" id="GO:0046872">
    <property type="term" value="F:metal ion binding"/>
    <property type="evidence" value="ECO:0007669"/>
    <property type="project" value="UniProtKB-KW"/>
</dbReference>
<dbReference type="GO" id="GO:0140358">
    <property type="term" value="F:P-type transmembrane transporter activity"/>
    <property type="evidence" value="ECO:0007669"/>
    <property type="project" value="InterPro"/>
</dbReference>
<name>A0A1A8YZD2_PLAOA</name>
<feature type="transmembrane region" description="Helical" evidence="12">
    <location>
        <begin position="1358"/>
        <end position="1377"/>
    </location>
</feature>
<reference evidence="15 16" key="1">
    <citation type="submission" date="2016-05" db="EMBL/GenBank/DDBJ databases">
        <authorList>
            <person name="Naeem Raeece"/>
        </authorList>
    </citation>
    <scope>NUCLEOTIDE SEQUENCE [LARGE SCALE GENOMIC DNA]</scope>
</reference>
<sequence length="1595" mass="182432">MFRYCRSDSLPIDYIELRGICLFYIFLLVCFFIWCLRKKHYQNEINRKHKWKNSKSSYKNEKAEFFNYIYESNDSEEVIVRQEGYKNSNWKKSNKLTRKCMNNGKNLQSSKEKGLNKNVQHGVVYGHVLVDESLLTGESRPMKKTSIYNFSQFNSFNFHENDNFTFTNAHHIPNDKIKRDHNKKRNTLEINNNGVENKNCNQTFTGMEARADGQLSRGRYMHESGFHESGFHENGFHESGSHESGSHESGFHESGSHESGSHESGSHESGSHESGSHTNRFHANNVLYAGTNVLSTLNSSENIYAIVTSVSIYTYKGKYMQNVLFPNPLLFKYDSQLPIVFIFTVCFSLICLYFQIQYLGLNMTSIFYSIGTLSQILPVWTPVVLNIGLNISTHRLKKEKGICCIAPSRIPICGKIRIFFFDKTGTLTDHKIEFSGVHFCNNILRDSNTLLASNHVLCNQGFFDKTQGTKLQIEQAQNGKHQSILAGNSPSGNKNCNTENHQGDKDVEGNSVYSSIEEDTGVRRANGKEAKDDVIPVDDDMHDGGKEEIKAKEHHNDSKEEHLEAQVNSLESSGDVFQSYDEMEEQRCYEEQIKEITMYREKEERGDNLYTEHTEEEVKEKDVINSSVKNEGVFVSPQNTGEDRISSDNTYFECSKEKENCDNFAIDVDSDKDSEENFTKEEQIKKKVFNMDSCISEEIDSKKDEGNEKGRETILRNSLFNDSNGTSMNSVTSLLYNSKLMWTNRVTLKNTPSNYHMLIYALAGCSCVYYDNDKVYGNEIDKRLYEATDMKISSYIDKHSKNVKRVSLKINSTHKHFDVLRTYEFDYYTKISTNLTYGYFNFKEKVHVVFSKGSFDKIYKKCIKNEEIYFFKKKEQEYSKNGYYVIGLAFRILCNMSYDYILGLSRDELEKDMNFLSLIMFNNHIKKDALDVIQTLKNSSIRPVILTGDNAYNCLHVGNKIGLFNNVNFCESFFSLSMHCGGGATGDCNAGKSESESGGANGDEGDGGGKGELGNPHSNTSSNLQQVGPNTLLSSETKFMSFENFFKSNSKQNEHEREHEHEHRGSTGHMHGHVPKKGKEKKKKHLDMEGNNNSPGVTHGELSPPISNPHGRKGNPCSGEENLLLLPKRISEDISGEENSQNRIDISICSETKSNGCHDTPLNGPHIEEHKKNFVRNYYSYYESEDGREEKNVIVYGYMQKGQLIFINIQNDNRIDEKEVLYGDIYKEIILTGDAYTYIRDSMFQISNHEEMCSNETEFDKYKRFLLRVRIFSRLTPNNKIEVIKDFINFDYITGMCGDGSNDCGALKISHAGIALSNSDSSVVSPFSSRNENIKGVIDVLREGRACLVTSINCYKYMLLYGFMISIIKIVLFMHAHAVMSEYGYLFFDNIILLLLAKSMTLSKPARKLKTQTPTSSIIGAQTILSLLCTLLVNFFFLYLIIFQFFYVYNLPSSYDMNTSAPKSSWWLMSDNYESFLACIWFCFQIVNSALILTFGDKHRKSVFSNYTFMTYYFLINVFLLYLTIGGPNRLTCLFRMNCNDEVSRKTKFKILDLVSYSASGLSFYGPNGNNILNTGHKHLSVYTFVRVDHQCIYM</sequence>
<feature type="region of interest" description="Disordered" evidence="11">
    <location>
        <begin position="1049"/>
        <end position="1120"/>
    </location>
</feature>
<feature type="compositionally biased region" description="Basic and acidic residues" evidence="11">
    <location>
        <begin position="520"/>
        <end position="534"/>
    </location>
</feature>
<evidence type="ECO:0000256" key="1">
    <source>
        <dbReference type="ARBA" id="ARBA00004141"/>
    </source>
</evidence>
<evidence type="ECO:0000256" key="2">
    <source>
        <dbReference type="ARBA" id="ARBA00006000"/>
    </source>
</evidence>
<feature type="compositionally biased region" description="Basic and acidic residues" evidence="11">
    <location>
        <begin position="226"/>
        <end position="275"/>
    </location>
</feature>
<feature type="region of interest" description="Disordered" evidence="11">
    <location>
        <begin position="990"/>
        <end position="1028"/>
    </location>
</feature>
<evidence type="ECO:0000256" key="7">
    <source>
        <dbReference type="ARBA" id="ARBA00022842"/>
    </source>
</evidence>